<keyword evidence="10" id="KW-0255">Endonuclease</keyword>
<evidence type="ECO:0000256" key="8">
    <source>
        <dbReference type="ARBA" id="ARBA00022723"/>
    </source>
</evidence>
<dbReference type="GO" id="GO:0042025">
    <property type="term" value="C:host cell nucleus"/>
    <property type="evidence" value="ECO:0007669"/>
    <property type="project" value="UniProtKB-SubCell"/>
</dbReference>
<keyword evidence="12" id="KW-0190">Covalent protein-DNA linkage</keyword>
<comment type="cofactor">
    <cofactor evidence="1">
        <name>Mn(2+)</name>
        <dbReference type="ChEBI" id="CHEBI:29035"/>
    </cofactor>
</comment>
<keyword evidence="7" id="KW-0540">Nuclease</keyword>
<keyword evidence="5" id="KW-0548">Nucleotidyltransferase</keyword>
<keyword evidence="8 19" id="KW-0479">Metal-binding</keyword>
<dbReference type="GO" id="GO:0006260">
    <property type="term" value="P:DNA replication"/>
    <property type="evidence" value="ECO:0007669"/>
    <property type="project" value="UniProtKB-KW"/>
</dbReference>
<dbReference type="GO" id="GO:0003724">
    <property type="term" value="F:RNA helicase activity"/>
    <property type="evidence" value="ECO:0007669"/>
    <property type="project" value="InterPro"/>
</dbReference>
<dbReference type="GO" id="GO:0005198">
    <property type="term" value="F:structural molecule activity"/>
    <property type="evidence" value="ECO:0007669"/>
    <property type="project" value="InterPro"/>
</dbReference>
<keyword evidence="4" id="KW-0808">Transferase</keyword>
<dbReference type="InterPro" id="IPR001301">
    <property type="entry name" value="Gemini_AL1_CLV"/>
</dbReference>
<keyword evidence="9" id="KW-0547">Nucleotide-binding</keyword>
<sequence>MSAKNFRFHSKNIFLTFSQCDYPLKDFRDNIEKYFGSNLEKGVVSREKHKDGNWHLHAAICLAQQVTSREADLFDKLVDPPHHPNIQGRFTGGMLKAFDYVMKEGNFLPLNEKSFDLKEFLKLSREKKNSRAALIVKEFDEAPVEDVMENNKDFMLLHGKQVRDYVAWRQERERRLKFAKAQAQKVFVVPAPGYFNAWNNEIASWLTTNLRQKRKHRQKQLWIQGPGGIGKTTLVTMMEEIYSLSIYRWPKDERWWDLYGDGQYDLIVLDEFRSQKMITELNPILSGDPTTLSRRGMSPITKRDILPVIIMSNYTPEECFPSANEHGKLEPLLDRITVVKCEGPIRIVEGQPTEDFATCSTSFDWPDEDLPPPLGSIPVLTDDYSEIFPETPPEYEVLEDDQMPCRTPRPKPWPECIEWPVPLGPPAPSPYPVDNLLRDLPTYRSTPVEGIPYTSADFDRNNDPYYFDKISRASRAAMLAARNI</sequence>
<feature type="domain" description="CRESS-DNA virus Rep endonuclease" evidence="20">
    <location>
        <begin position="7"/>
        <end position="113"/>
    </location>
</feature>
<keyword evidence="6" id="KW-0235">DNA replication</keyword>
<evidence type="ECO:0000256" key="5">
    <source>
        <dbReference type="ARBA" id="ARBA00022695"/>
    </source>
</evidence>
<evidence type="ECO:0000256" key="14">
    <source>
        <dbReference type="ARBA" id="ARBA00023268"/>
    </source>
</evidence>
<dbReference type="GO" id="GO:0003723">
    <property type="term" value="F:RNA binding"/>
    <property type="evidence" value="ECO:0007669"/>
    <property type="project" value="InterPro"/>
</dbReference>
<keyword evidence="11" id="KW-0378">Hydrolase</keyword>
<feature type="binding site" evidence="19">
    <location>
        <position position="104"/>
    </location>
    <ligand>
        <name>a divalent metal cation</name>
        <dbReference type="ChEBI" id="CHEBI:60240"/>
    </ligand>
</feature>
<evidence type="ECO:0000256" key="7">
    <source>
        <dbReference type="ARBA" id="ARBA00022722"/>
    </source>
</evidence>
<evidence type="ECO:0000256" key="1">
    <source>
        <dbReference type="ARBA" id="ARBA00001936"/>
    </source>
</evidence>
<dbReference type="InterPro" id="IPR000605">
    <property type="entry name" value="Helicase_SF3_ssDNA/RNA_vir"/>
</dbReference>
<dbReference type="Pfam" id="PF00910">
    <property type="entry name" value="RNA_helicase"/>
    <property type="match status" value="1"/>
</dbReference>
<protein>
    <recommendedName>
        <fullName evidence="15">ATP-dependent helicase Rep</fullName>
    </recommendedName>
    <alternativeName>
        <fullName evidence="16">RepP</fullName>
    </alternativeName>
</protein>
<comment type="catalytic activity">
    <reaction evidence="17">
        <text>ATP + H2O = ADP + phosphate + H(+)</text>
        <dbReference type="Rhea" id="RHEA:13065"/>
        <dbReference type="ChEBI" id="CHEBI:15377"/>
        <dbReference type="ChEBI" id="CHEBI:15378"/>
        <dbReference type="ChEBI" id="CHEBI:30616"/>
        <dbReference type="ChEBI" id="CHEBI:43474"/>
        <dbReference type="ChEBI" id="CHEBI:456216"/>
    </reaction>
</comment>
<evidence type="ECO:0000256" key="15">
    <source>
        <dbReference type="ARBA" id="ARBA00030754"/>
    </source>
</evidence>
<dbReference type="SUPFAM" id="SSF55464">
    <property type="entry name" value="Origin of replication-binding domain, RBD-like"/>
    <property type="match status" value="1"/>
</dbReference>
<evidence type="ECO:0000256" key="6">
    <source>
        <dbReference type="ARBA" id="ARBA00022705"/>
    </source>
</evidence>
<gene>
    <name evidence="21" type="primary">Rep</name>
</gene>
<dbReference type="Gene3D" id="3.40.1310.20">
    <property type="match status" value="1"/>
</dbReference>
<evidence type="ECO:0000256" key="17">
    <source>
        <dbReference type="ARBA" id="ARBA00049360"/>
    </source>
</evidence>
<accession>A0A2K9LTN7</accession>
<dbReference type="PROSITE" id="PS52020">
    <property type="entry name" value="CRESS_DNA_REP"/>
    <property type="match status" value="1"/>
</dbReference>
<evidence type="ECO:0000256" key="11">
    <source>
        <dbReference type="ARBA" id="ARBA00022801"/>
    </source>
</evidence>
<feature type="active site" description="For DNA cleavage activity" evidence="18">
    <location>
        <position position="100"/>
    </location>
</feature>
<dbReference type="GO" id="GO:0016787">
    <property type="term" value="F:hydrolase activity"/>
    <property type="evidence" value="ECO:0007669"/>
    <property type="project" value="UniProtKB-KW"/>
</dbReference>
<dbReference type="InterPro" id="IPR049912">
    <property type="entry name" value="CRESS_DNA_REP"/>
</dbReference>
<dbReference type="PRINTS" id="PR00228">
    <property type="entry name" value="GEMCOATCLVL1"/>
</dbReference>
<evidence type="ECO:0000313" key="21">
    <source>
        <dbReference type="EMBL" id="AUM62031.1"/>
    </source>
</evidence>
<dbReference type="Gene3D" id="3.40.50.300">
    <property type="entry name" value="P-loop containing nucleotide triphosphate hydrolases"/>
    <property type="match status" value="1"/>
</dbReference>
<dbReference type="EMBL" id="KY487982">
    <property type="protein sequence ID" value="AUM62031.1"/>
    <property type="molecule type" value="Genomic_DNA"/>
</dbReference>
<evidence type="ECO:0000256" key="13">
    <source>
        <dbReference type="ARBA" id="ARBA00023125"/>
    </source>
</evidence>
<proteinExistence type="inferred from homology"/>
<evidence type="ECO:0000256" key="12">
    <source>
        <dbReference type="ARBA" id="ARBA00023124"/>
    </source>
</evidence>
<reference evidence="21" key="1">
    <citation type="submission" date="2017-01" db="EMBL/GenBank/DDBJ databases">
        <title>High-throughput sequencing uncovers low homogeneity in the biogeography of single-stranded DNA viruses.</title>
        <authorList>
            <person name="Pearson V.M."/>
            <person name="Rokyta D.R."/>
        </authorList>
    </citation>
    <scope>NUCLEOTIDE SEQUENCE</scope>
</reference>
<dbReference type="SUPFAM" id="SSF52540">
    <property type="entry name" value="P-loop containing nucleoside triphosphate hydrolases"/>
    <property type="match status" value="1"/>
</dbReference>
<evidence type="ECO:0000256" key="19">
    <source>
        <dbReference type="PIRSR" id="PIRSR601191-2"/>
    </source>
</evidence>
<evidence type="ECO:0000256" key="18">
    <source>
        <dbReference type="PIRSR" id="PIRSR601191-1"/>
    </source>
</evidence>
<organism evidence="21">
    <name type="scientific">uncultured virus</name>
    <dbReference type="NCBI Taxonomy" id="340016"/>
    <lineage>
        <taxon>Viruses</taxon>
        <taxon>environmental samples</taxon>
    </lineage>
</organism>
<dbReference type="Pfam" id="PF00799">
    <property type="entry name" value="Gemini_AL1"/>
    <property type="match status" value="1"/>
</dbReference>
<evidence type="ECO:0000256" key="9">
    <source>
        <dbReference type="ARBA" id="ARBA00022741"/>
    </source>
</evidence>
<feature type="binding site" evidence="19">
    <location>
        <position position="55"/>
    </location>
    <ligand>
        <name>a divalent metal cation</name>
        <dbReference type="ChEBI" id="CHEBI:60240"/>
    </ligand>
</feature>
<comment type="subcellular location">
    <subcellularLocation>
        <location evidence="2">Host nucleus</location>
    </subcellularLocation>
</comment>
<evidence type="ECO:0000256" key="16">
    <source>
        <dbReference type="ARBA" id="ARBA00032243"/>
    </source>
</evidence>
<keyword evidence="13" id="KW-0238">DNA-binding</keyword>
<feature type="binding site" evidence="19">
    <location>
        <position position="57"/>
    </location>
    <ligand>
        <name>a divalent metal cation</name>
        <dbReference type="ChEBI" id="CHEBI:60240"/>
    </ligand>
</feature>
<comment type="cofactor">
    <cofactor evidence="19">
        <name>Mg(2+)</name>
        <dbReference type="ChEBI" id="CHEBI:18420"/>
    </cofactor>
    <cofactor evidence="19">
        <name>Mn(2+)</name>
        <dbReference type="ChEBI" id="CHEBI:29035"/>
    </cofactor>
    <text evidence="19">Divalent metal cations, possibly Mg(2+) or Mn(2+).</text>
</comment>
<dbReference type="InterPro" id="IPR001191">
    <property type="entry name" value="Gemini_AL1_REP"/>
</dbReference>
<dbReference type="InterPro" id="IPR027417">
    <property type="entry name" value="P-loop_NTPase"/>
</dbReference>
<name>A0A2K9LTN7_9VIRU</name>
<evidence type="ECO:0000256" key="10">
    <source>
        <dbReference type="ARBA" id="ARBA00022759"/>
    </source>
</evidence>
<evidence type="ECO:0000259" key="20">
    <source>
        <dbReference type="PROSITE" id="PS52020"/>
    </source>
</evidence>
<dbReference type="GO" id="GO:0000166">
    <property type="term" value="F:nucleotide binding"/>
    <property type="evidence" value="ECO:0007669"/>
    <property type="project" value="UniProtKB-KW"/>
</dbReference>
<feature type="binding site" evidence="19">
    <location>
        <position position="47"/>
    </location>
    <ligand>
        <name>a divalent metal cation</name>
        <dbReference type="ChEBI" id="CHEBI:60240"/>
    </ligand>
</feature>
<evidence type="ECO:0000256" key="4">
    <source>
        <dbReference type="ARBA" id="ARBA00022679"/>
    </source>
</evidence>
<keyword evidence="14" id="KW-0511">Multifunctional enzyme</keyword>
<dbReference type="GO" id="GO:0003677">
    <property type="term" value="F:DNA binding"/>
    <property type="evidence" value="ECO:0007669"/>
    <property type="project" value="UniProtKB-KW"/>
</dbReference>
<comment type="similarity">
    <text evidence="3">Belongs to the nanoviruses/circoviruses replication-associated protein family.</text>
</comment>
<evidence type="ECO:0000256" key="2">
    <source>
        <dbReference type="ARBA" id="ARBA00004147"/>
    </source>
</evidence>
<evidence type="ECO:0000256" key="3">
    <source>
        <dbReference type="ARBA" id="ARBA00008545"/>
    </source>
</evidence>
<dbReference type="GO" id="GO:0016779">
    <property type="term" value="F:nucleotidyltransferase activity"/>
    <property type="evidence" value="ECO:0007669"/>
    <property type="project" value="UniProtKB-KW"/>
</dbReference>
<dbReference type="PRINTS" id="PR00227">
    <property type="entry name" value="GEMCOATAL1"/>
</dbReference>
<dbReference type="GO" id="GO:0046872">
    <property type="term" value="F:metal ion binding"/>
    <property type="evidence" value="ECO:0007669"/>
    <property type="project" value="UniProtKB-KW"/>
</dbReference>
<dbReference type="GO" id="GO:0004519">
    <property type="term" value="F:endonuclease activity"/>
    <property type="evidence" value="ECO:0007669"/>
    <property type="project" value="UniProtKB-KW"/>
</dbReference>